<dbReference type="Gene3D" id="3.40.50.150">
    <property type="entry name" value="Vaccinia Virus protein VP39"/>
    <property type="match status" value="1"/>
</dbReference>
<gene>
    <name evidence="4" type="primary">apoM2</name>
</gene>
<accession>G4XIL3</accession>
<dbReference type="CDD" id="cd02440">
    <property type="entry name" value="AdoMet_MTases"/>
    <property type="match status" value="1"/>
</dbReference>
<dbReference type="PANTHER" id="PTHR10509">
    <property type="entry name" value="O-METHYLTRANSFERASE-RELATED"/>
    <property type="match status" value="1"/>
</dbReference>
<dbReference type="AlphaFoldDB" id="G4XIL3"/>
<evidence type="ECO:0000256" key="3">
    <source>
        <dbReference type="ARBA" id="ARBA00022691"/>
    </source>
</evidence>
<protein>
    <submittedName>
        <fullName evidence="4">Caffeoyl-CoA o-methyltransferase</fullName>
    </submittedName>
</protein>
<dbReference type="InterPro" id="IPR002935">
    <property type="entry name" value="SAM_O-MeTrfase"/>
</dbReference>
<evidence type="ECO:0000256" key="2">
    <source>
        <dbReference type="ARBA" id="ARBA00022679"/>
    </source>
</evidence>
<keyword evidence="1 4" id="KW-0489">Methyltransferase</keyword>
<keyword evidence="3" id="KW-0949">S-adenosyl-L-methionine</keyword>
<dbReference type="Pfam" id="PF01596">
    <property type="entry name" value="Methyltransf_3"/>
    <property type="match status" value="1"/>
</dbReference>
<evidence type="ECO:0000313" key="4">
    <source>
        <dbReference type="EMBL" id="AEP40920.1"/>
    </source>
</evidence>
<keyword evidence="2 4" id="KW-0808">Transferase</keyword>
<dbReference type="PROSITE" id="PS51682">
    <property type="entry name" value="SAM_OMT_I"/>
    <property type="match status" value="1"/>
</dbReference>
<sequence length="178" mass="19739">MQVLPEEARFLALLVLLTGAERILEIGTFTGYSTLSMARALPANGRLVTCDLNPKWVKFAKPYWTRAGVADRIEPRIGDAGTTLDELAAEDPFDLVFIDADKANYPKYYEKSADLLRPGGLIVLDNTLFLGRVIDPSATDPDTNGIREANHLIREDDRMDICVLPLSDGVTLARRKTF</sequence>
<dbReference type="GO" id="GO:0032259">
    <property type="term" value="P:methylation"/>
    <property type="evidence" value="ECO:0007669"/>
    <property type="project" value="UniProtKB-KW"/>
</dbReference>
<dbReference type="EMBL" id="JF819834">
    <property type="protein sequence ID" value="AEP40920.1"/>
    <property type="molecule type" value="Genomic_DNA"/>
</dbReference>
<evidence type="ECO:0000256" key="1">
    <source>
        <dbReference type="ARBA" id="ARBA00022603"/>
    </source>
</evidence>
<dbReference type="GO" id="GO:0008171">
    <property type="term" value="F:O-methyltransferase activity"/>
    <property type="evidence" value="ECO:0007669"/>
    <property type="project" value="InterPro"/>
</dbReference>
<dbReference type="SUPFAM" id="SSF53335">
    <property type="entry name" value="S-adenosyl-L-methionine-dependent methyltransferases"/>
    <property type="match status" value="1"/>
</dbReference>
<dbReference type="InterPro" id="IPR050362">
    <property type="entry name" value="Cation-dep_OMT"/>
</dbReference>
<dbReference type="GO" id="GO:0008757">
    <property type="term" value="F:S-adenosylmethionine-dependent methyltransferase activity"/>
    <property type="evidence" value="ECO:0007669"/>
    <property type="project" value="TreeGrafter"/>
</dbReference>
<name>G4XIL3_9PSEU</name>
<dbReference type="PANTHER" id="PTHR10509:SF14">
    <property type="entry name" value="CAFFEOYL-COA O-METHYLTRANSFERASE 3-RELATED"/>
    <property type="match status" value="1"/>
</dbReference>
<organism evidence="4">
    <name type="scientific">Amycolatopsis sp. FU40</name>
    <dbReference type="NCBI Taxonomy" id="2914159"/>
    <lineage>
        <taxon>Bacteria</taxon>
        <taxon>Bacillati</taxon>
        <taxon>Actinomycetota</taxon>
        <taxon>Actinomycetes</taxon>
        <taxon>Pseudonocardiales</taxon>
        <taxon>Pseudonocardiaceae</taxon>
        <taxon>Amycolatopsis</taxon>
    </lineage>
</organism>
<dbReference type="InterPro" id="IPR029063">
    <property type="entry name" value="SAM-dependent_MTases_sf"/>
</dbReference>
<reference evidence="4" key="1">
    <citation type="journal article" date="2011" name="Tetrahedron">
        <title>Biosynthesis of the Apoptolidins in Nocardiopsis sp. FU 40.</title>
        <authorList>
            <person name="Du Y."/>
            <person name="Derewacz D.K."/>
            <person name="Deguire S.M."/>
            <person name="Teske J."/>
            <person name="Ravel J."/>
            <person name="Sulikowski G.A."/>
            <person name="Bachmann B.O."/>
        </authorList>
    </citation>
    <scope>NUCLEOTIDE SEQUENCE</scope>
</reference>
<proteinExistence type="predicted"/>